<keyword evidence="2" id="KW-1185">Reference proteome</keyword>
<reference evidence="2" key="1">
    <citation type="journal article" date="2023" name="Nat. Plants">
        <title>Single-cell RNA sequencing provides a high-resolution roadmap for understanding the multicellular compartmentation of specialized metabolism.</title>
        <authorList>
            <person name="Sun S."/>
            <person name="Shen X."/>
            <person name="Li Y."/>
            <person name="Li Y."/>
            <person name="Wang S."/>
            <person name="Li R."/>
            <person name="Zhang H."/>
            <person name="Shen G."/>
            <person name="Guo B."/>
            <person name="Wei J."/>
            <person name="Xu J."/>
            <person name="St-Pierre B."/>
            <person name="Chen S."/>
            <person name="Sun C."/>
        </authorList>
    </citation>
    <scope>NUCLEOTIDE SEQUENCE [LARGE SCALE GENOMIC DNA]</scope>
</reference>
<proteinExistence type="predicted"/>
<name>A0ACC0CA81_CATRO</name>
<evidence type="ECO:0000313" key="2">
    <source>
        <dbReference type="Proteomes" id="UP001060085"/>
    </source>
</evidence>
<accession>A0ACC0CA81</accession>
<sequence>MDVLNDTKLLEGNPHLILEGRHWCSRRFILVREVIGLIVLTLLLIRLQGGHSYTVVKCCECDDRKRGLIMKFIKHIHINNMNFTLSTPPFGLGVPEKVSEGTGKNGTKVTPWSIRR</sequence>
<organism evidence="1 2">
    <name type="scientific">Catharanthus roseus</name>
    <name type="common">Madagascar periwinkle</name>
    <name type="synonym">Vinca rosea</name>
    <dbReference type="NCBI Taxonomy" id="4058"/>
    <lineage>
        <taxon>Eukaryota</taxon>
        <taxon>Viridiplantae</taxon>
        <taxon>Streptophyta</taxon>
        <taxon>Embryophyta</taxon>
        <taxon>Tracheophyta</taxon>
        <taxon>Spermatophyta</taxon>
        <taxon>Magnoliopsida</taxon>
        <taxon>eudicotyledons</taxon>
        <taxon>Gunneridae</taxon>
        <taxon>Pentapetalae</taxon>
        <taxon>asterids</taxon>
        <taxon>lamiids</taxon>
        <taxon>Gentianales</taxon>
        <taxon>Apocynaceae</taxon>
        <taxon>Rauvolfioideae</taxon>
        <taxon>Vinceae</taxon>
        <taxon>Catharanthinae</taxon>
        <taxon>Catharanthus</taxon>
    </lineage>
</organism>
<protein>
    <submittedName>
        <fullName evidence="1">Uncharacterized protein</fullName>
    </submittedName>
</protein>
<dbReference type="EMBL" id="CM044701">
    <property type="protein sequence ID" value="KAI5681874.1"/>
    <property type="molecule type" value="Genomic_DNA"/>
</dbReference>
<comment type="caution">
    <text evidence="1">The sequence shown here is derived from an EMBL/GenBank/DDBJ whole genome shotgun (WGS) entry which is preliminary data.</text>
</comment>
<dbReference type="Proteomes" id="UP001060085">
    <property type="component" value="Linkage Group LG01"/>
</dbReference>
<evidence type="ECO:0000313" key="1">
    <source>
        <dbReference type="EMBL" id="KAI5681874.1"/>
    </source>
</evidence>
<gene>
    <name evidence="1" type="ORF">M9H77_03102</name>
</gene>